<gene>
    <name evidence="5" type="ORF">CANCADRAFT_144647</name>
</gene>
<dbReference type="EMBL" id="KV453844">
    <property type="protein sequence ID" value="ODV88331.1"/>
    <property type="molecule type" value="Genomic_DNA"/>
</dbReference>
<dbReference type="Pfam" id="PF06058">
    <property type="entry name" value="DCP1"/>
    <property type="match status" value="1"/>
</dbReference>
<keyword evidence="4" id="KW-0507">mRNA processing</keyword>
<keyword evidence="6" id="KW-1185">Reference proteome</keyword>
<dbReference type="PANTHER" id="PTHR16290:SF0">
    <property type="entry name" value="DECAPPING PROTEIN 1, ISOFORM A"/>
    <property type="match status" value="1"/>
</dbReference>
<dbReference type="GO" id="GO:0031087">
    <property type="term" value="P:deadenylation-independent decapping of nuclear-transcribed mRNA"/>
    <property type="evidence" value="ECO:0007669"/>
    <property type="project" value="TreeGrafter"/>
</dbReference>
<evidence type="ECO:0000313" key="6">
    <source>
        <dbReference type="Proteomes" id="UP000095023"/>
    </source>
</evidence>
<dbReference type="Gene3D" id="2.30.29.30">
    <property type="entry name" value="Pleckstrin-homology domain (PH domain)/Phosphotyrosine-binding domain (PTB)"/>
    <property type="match status" value="1"/>
</dbReference>
<name>A0A1E4T9C3_9ASCO</name>
<dbReference type="SUPFAM" id="SSF50729">
    <property type="entry name" value="PH domain-like"/>
    <property type="match status" value="1"/>
</dbReference>
<dbReference type="InterPro" id="IPR010334">
    <property type="entry name" value="Dcp1"/>
</dbReference>
<dbReference type="GO" id="GO:0008047">
    <property type="term" value="F:enzyme activator activity"/>
    <property type="evidence" value="ECO:0007669"/>
    <property type="project" value="InterPro"/>
</dbReference>
<dbReference type="OrthoDB" id="440673at2759"/>
<keyword evidence="3" id="KW-0963">Cytoplasm</keyword>
<accession>A0A1E4T9C3</accession>
<dbReference type="GO" id="GO:0003729">
    <property type="term" value="F:mRNA binding"/>
    <property type="evidence" value="ECO:0007669"/>
    <property type="project" value="TreeGrafter"/>
</dbReference>
<reference evidence="6" key="1">
    <citation type="submission" date="2016-02" db="EMBL/GenBank/DDBJ databases">
        <title>Comparative genomics of biotechnologically important yeasts.</title>
        <authorList>
            <consortium name="DOE Joint Genome Institute"/>
            <person name="Riley R."/>
            <person name="Haridas S."/>
            <person name="Wolfe K.H."/>
            <person name="Lopes M.R."/>
            <person name="Hittinger C.T."/>
            <person name="Goker M."/>
            <person name="Salamov A."/>
            <person name="Wisecaver J."/>
            <person name="Long T.M."/>
            <person name="Aerts A.L."/>
            <person name="Barry K."/>
            <person name="Choi C."/>
            <person name="Clum A."/>
            <person name="Coughlan A.Y."/>
            <person name="Deshpande S."/>
            <person name="Douglass A.P."/>
            <person name="Hanson S.J."/>
            <person name="Klenk H.-P."/>
            <person name="Labutti K."/>
            <person name="Lapidus A."/>
            <person name="Lindquist E."/>
            <person name="Lipzen A."/>
            <person name="Meier-Kolthoff J.P."/>
            <person name="Ohm R.A."/>
            <person name="Otillar R.P."/>
            <person name="Pangilinan J."/>
            <person name="Peng Y."/>
            <person name="Rokas A."/>
            <person name="Rosa C.A."/>
            <person name="Scheuner C."/>
            <person name="Sibirny A.A."/>
            <person name="Slot J.C."/>
            <person name="Stielow J.B."/>
            <person name="Sun H."/>
            <person name="Kurtzman C.P."/>
            <person name="Blackwell M."/>
            <person name="Jeffries T.W."/>
            <person name="Grigoriev I.V."/>
        </authorList>
    </citation>
    <scope>NUCLEOTIDE SEQUENCE [LARGE SCALE GENOMIC DNA]</scope>
    <source>
        <strain evidence="6">NRRL Y-17796</strain>
    </source>
</reference>
<dbReference type="GO" id="GO:0000932">
    <property type="term" value="C:P-body"/>
    <property type="evidence" value="ECO:0007669"/>
    <property type="project" value="TreeGrafter"/>
</dbReference>
<evidence type="ECO:0000256" key="3">
    <source>
        <dbReference type="ARBA" id="ARBA00022490"/>
    </source>
</evidence>
<comment type="similarity">
    <text evidence="2">Belongs to the DCP1 family.</text>
</comment>
<evidence type="ECO:0000256" key="1">
    <source>
        <dbReference type="ARBA" id="ARBA00004496"/>
    </source>
</evidence>
<dbReference type="GO" id="GO:0006397">
    <property type="term" value="P:mRNA processing"/>
    <property type="evidence" value="ECO:0007669"/>
    <property type="project" value="UniProtKB-KW"/>
</dbReference>
<sequence length="139" mass="16042">MDPEKEALNLRVVKLHDKEAQNLLFVGTFTVVYKFDSANSSWEKMPIQGPLFFYTRHQDPKVLDYGAAFLVLNQHKPEDLFIRLVKPSAFLDIPSIESQIDDKFVMIKLPDGTIHSFWFANPEESKNLHSAMSKWLSES</sequence>
<evidence type="ECO:0008006" key="7">
    <source>
        <dbReference type="Google" id="ProtNLM"/>
    </source>
</evidence>
<proteinExistence type="inferred from homology"/>
<dbReference type="AlphaFoldDB" id="A0A1E4T9C3"/>
<comment type="subcellular location">
    <subcellularLocation>
        <location evidence="1">Cytoplasm</location>
    </subcellularLocation>
</comment>
<dbReference type="GO" id="GO:0000290">
    <property type="term" value="P:deadenylation-dependent decapping of nuclear-transcribed mRNA"/>
    <property type="evidence" value="ECO:0007669"/>
    <property type="project" value="InterPro"/>
</dbReference>
<dbReference type="InterPro" id="IPR011993">
    <property type="entry name" value="PH-like_dom_sf"/>
</dbReference>
<protein>
    <recommendedName>
        <fullName evidence="7">PH domain-containing protein</fullName>
    </recommendedName>
</protein>
<organism evidence="5 6">
    <name type="scientific">Tortispora caseinolytica NRRL Y-17796</name>
    <dbReference type="NCBI Taxonomy" id="767744"/>
    <lineage>
        <taxon>Eukaryota</taxon>
        <taxon>Fungi</taxon>
        <taxon>Dikarya</taxon>
        <taxon>Ascomycota</taxon>
        <taxon>Saccharomycotina</taxon>
        <taxon>Trigonopsidomycetes</taxon>
        <taxon>Trigonopsidales</taxon>
        <taxon>Trigonopsidaceae</taxon>
        <taxon>Tortispora</taxon>
    </lineage>
</organism>
<evidence type="ECO:0000256" key="4">
    <source>
        <dbReference type="ARBA" id="ARBA00022664"/>
    </source>
</evidence>
<evidence type="ECO:0000256" key="2">
    <source>
        <dbReference type="ARBA" id="ARBA00008778"/>
    </source>
</evidence>
<evidence type="ECO:0000313" key="5">
    <source>
        <dbReference type="EMBL" id="ODV88331.1"/>
    </source>
</evidence>
<dbReference type="PANTHER" id="PTHR16290">
    <property type="entry name" value="TRANSCRIPTION FACTOR SMIF DECAPPING ENZYME DCP1"/>
    <property type="match status" value="1"/>
</dbReference>
<dbReference type="Proteomes" id="UP000095023">
    <property type="component" value="Unassembled WGS sequence"/>
</dbReference>